<dbReference type="EMBL" id="KX897545">
    <property type="protein sequence ID" value="APP87973.1"/>
    <property type="molecule type" value="Genomic_DNA"/>
</dbReference>
<sequence>MSHYELLKVKPTASVQDLRQAFRTLSKQYHPDTTELPSSEAAVQFQELQQAYAILINPERRKIYDAELELNKERTSKKTITLSKVESHRRPFSGGEWFAIILLCFSMMGCLVLGLVLVWIRGDQGTWMPVWLEQSYSMELQLRN</sequence>
<evidence type="ECO:0000259" key="2">
    <source>
        <dbReference type="PROSITE" id="PS50076"/>
    </source>
</evidence>
<keyword evidence="3" id="KW-0934">Plastid</keyword>
<keyword evidence="3" id="KW-0346">Stress response</keyword>
<proteinExistence type="predicted"/>
<dbReference type="SMART" id="SM00271">
    <property type="entry name" value="DnaJ"/>
    <property type="match status" value="1"/>
</dbReference>
<dbReference type="InterPro" id="IPR044618">
    <property type="entry name" value="NdhT-like"/>
</dbReference>
<dbReference type="PROSITE" id="PS50076">
    <property type="entry name" value="DNAJ_2"/>
    <property type="match status" value="1"/>
</dbReference>
<dbReference type="SUPFAM" id="SSF46565">
    <property type="entry name" value="Chaperone J-domain"/>
    <property type="match status" value="1"/>
</dbReference>
<accession>A0A1L5YB98</accession>
<dbReference type="InterPro" id="IPR036869">
    <property type="entry name" value="J_dom_sf"/>
</dbReference>
<evidence type="ECO:0000313" key="3">
    <source>
        <dbReference type="EMBL" id="APP87973.1"/>
    </source>
</evidence>
<dbReference type="Pfam" id="PF00226">
    <property type="entry name" value="DnaJ"/>
    <property type="match status" value="1"/>
</dbReference>
<keyword evidence="1" id="KW-0472">Membrane</keyword>
<reference evidence="3" key="1">
    <citation type="journal article" date="2017" name="Protist">
        <title>Diversity of the Photosynthetic Paulinella Species, with the Description of Paulinella micropora sp. nov. and the Chromatophore Genome Sequence for strain KR01.</title>
        <authorList>
            <person name="Lhee D."/>
            <person name="Yang E.C."/>
            <person name="Kim J.I."/>
            <person name="Nakayama T."/>
            <person name="Zuccarello G."/>
            <person name="Andersen R.A."/>
            <person name="Yoon H.S."/>
        </authorList>
    </citation>
    <scope>NUCLEOTIDE SEQUENCE</scope>
    <source>
        <strain evidence="3">KR01</strain>
    </source>
</reference>
<dbReference type="InterPro" id="IPR001623">
    <property type="entry name" value="DnaJ_domain"/>
</dbReference>
<keyword evidence="1" id="KW-0812">Transmembrane</keyword>
<dbReference type="PROSITE" id="PS00636">
    <property type="entry name" value="DNAJ_1"/>
    <property type="match status" value="1"/>
</dbReference>
<feature type="domain" description="J" evidence="2">
    <location>
        <begin position="2"/>
        <end position="68"/>
    </location>
</feature>
<protein>
    <submittedName>
        <fullName evidence="3">Heat shock protein DnaJ-like protein</fullName>
    </submittedName>
</protein>
<dbReference type="PANTHER" id="PTHR45283:SF1">
    <property type="entry name" value="NAD(P)H-QUINONE OXIDOREDUCTASE SUBUNIT T, CHLOROPLASTIC"/>
    <property type="match status" value="1"/>
</dbReference>
<keyword evidence="1" id="KW-1133">Transmembrane helix</keyword>
<name>A0A1L5YB98_9EUKA</name>
<organism evidence="3">
    <name type="scientific">Paulinella micropora</name>
    <dbReference type="NCBI Taxonomy" id="1928728"/>
    <lineage>
        <taxon>Eukaryota</taxon>
        <taxon>Sar</taxon>
        <taxon>Rhizaria</taxon>
        <taxon>Cercozoa</taxon>
        <taxon>Imbricatea</taxon>
        <taxon>Silicofilosea</taxon>
        <taxon>Euglyphida</taxon>
        <taxon>Paulinellidae</taxon>
        <taxon>Paulinella</taxon>
    </lineage>
</organism>
<evidence type="ECO:0000256" key="1">
    <source>
        <dbReference type="SAM" id="Phobius"/>
    </source>
</evidence>
<feature type="transmembrane region" description="Helical" evidence="1">
    <location>
        <begin position="97"/>
        <end position="120"/>
    </location>
</feature>
<dbReference type="Gene3D" id="1.10.287.110">
    <property type="entry name" value="DnaJ domain"/>
    <property type="match status" value="1"/>
</dbReference>
<gene>
    <name evidence="3" type="ORF">PCKR_177</name>
</gene>
<dbReference type="InterPro" id="IPR018253">
    <property type="entry name" value="DnaJ_domain_CS"/>
</dbReference>
<dbReference type="AlphaFoldDB" id="A0A1L5YB98"/>
<dbReference type="PANTHER" id="PTHR45283">
    <property type="entry name" value="NAD(P)H-QUINONE OXIDOREDUCTASE SUBUNIT T, CHLOROPLASTIC"/>
    <property type="match status" value="1"/>
</dbReference>
<dbReference type="PRINTS" id="PR00625">
    <property type="entry name" value="JDOMAIN"/>
</dbReference>
<geneLocation type="plastid" evidence="3"/>
<dbReference type="CDD" id="cd06257">
    <property type="entry name" value="DnaJ"/>
    <property type="match status" value="1"/>
</dbReference>